<proteinExistence type="predicted"/>
<reference evidence="1 2" key="1">
    <citation type="journal article" date="2014" name="PLoS Genet.">
        <title>Phylogenetically driven sequencing of extremely halophilic archaea reveals strategies for static and dynamic osmo-response.</title>
        <authorList>
            <person name="Becker E.A."/>
            <person name="Seitzer P.M."/>
            <person name="Tritt A."/>
            <person name="Larsen D."/>
            <person name="Krusor M."/>
            <person name="Yao A.I."/>
            <person name="Wu D."/>
            <person name="Madern D."/>
            <person name="Eisen J.A."/>
            <person name="Darling A.E."/>
            <person name="Facciotti M.T."/>
        </authorList>
    </citation>
    <scope>NUCLEOTIDE SEQUENCE [LARGE SCALE GENOMIC DNA]</scope>
    <source>
        <strain evidence="1 2">JCM 10879</strain>
    </source>
</reference>
<name>M0M548_9EURY</name>
<dbReference type="PANTHER" id="PTHR39967:SF1">
    <property type="entry name" value="ISH14-TYPE TRANSPOSASE HSIRS44"/>
    <property type="match status" value="1"/>
</dbReference>
<organism evidence="1 2">
    <name type="scientific">Halobiforma nitratireducens JCM 10879</name>
    <dbReference type="NCBI Taxonomy" id="1227454"/>
    <lineage>
        <taxon>Archaea</taxon>
        <taxon>Methanobacteriati</taxon>
        <taxon>Methanobacteriota</taxon>
        <taxon>Stenosarchaea group</taxon>
        <taxon>Halobacteria</taxon>
        <taxon>Halobacteriales</taxon>
        <taxon>Natrialbaceae</taxon>
        <taxon>Halobiforma</taxon>
    </lineage>
</organism>
<sequence length="183" mass="20939">MKLSIQLHLAGLSLSNTVSVLEIFGVERARSTLHNWVHKADLQPESDRCPDHVAVDETVIQLNNEQYWLYAAVDPETNELLHTKLEPTTTKVLAHSFLTELSEKHDVSDAVFLVDGSHSLQDACQRHGFDFRYEKHGNRNAVGRVFREIKRRTLCFSNCFSNAEAETADDWIRSFSFAWNQPI</sequence>
<dbReference type="InterPro" id="IPR012337">
    <property type="entry name" value="RNaseH-like_sf"/>
</dbReference>
<dbReference type="PANTHER" id="PTHR39967">
    <property type="match status" value="1"/>
</dbReference>
<dbReference type="EMBL" id="AOMA01000070">
    <property type="protein sequence ID" value="EMA40937.1"/>
    <property type="molecule type" value="Genomic_DNA"/>
</dbReference>
<keyword evidence="2" id="KW-1185">Reference proteome</keyword>
<dbReference type="AlphaFoldDB" id="M0M548"/>
<comment type="caution">
    <text evidence="1">The sequence shown here is derived from an EMBL/GenBank/DDBJ whole genome shotgun (WGS) entry which is preliminary data.</text>
</comment>
<gene>
    <name evidence="1" type="ORF">C446_07160</name>
</gene>
<evidence type="ECO:0000313" key="1">
    <source>
        <dbReference type="EMBL" id="EMA40937.1"/>
    </source>
</evidence>
<protein>
    <submittedName>
        <fullName evidence="1">Transposase</fullName>
    </submittedName>
</protein>
<dbReference type="InterPro" id="IPR047930">
    <property type="entry name" value="Transpos_IS6"/>
</dbReference>
<dbReference type="SUPFAM" id="SSF53098">
    <property type="entry name" value="Ribonuclease H-like"/>
    <property type="match status" value="1"/>
</dbReference>
<evidence type="ECO:0000313" key="2">
    <source>
        <dbReference type="Proteomes" id="UP000011607"/>
    </source>
</evidence>
<accession>M0M548</accession>
<dbReference type="Proteomes" id="UP000011607">
    <property type="component" value="Unassembled WGS sequence"/>
</dbReference>
<dbReference type="eggNOG" id="arCOG02134">
    <property type="taxonomic scope" value="Archaea"/>
</dbReference>
<dbReference type="NCBIfam" id="NF033587">
    <property type="entry name" value="transpos_IS6"/>
    <property type="match status" value="1"/>
</dbReference>